<dbReference type="InterPro" id="IPR001304">
    <property type="entry name" value="C-type_lectin-like"/>
</dbReference>
<reference evidence="2" key="1">
    <citation type="submission" date="2018-11" db="EMBL/GenBank/DDBJ databases">
        <authorList>
            <consortium name="Pathogen Informatics"/>
        </authorList>
    </citation>
    <scope>NUCLEOTIDE SEQUENCE [LARGE SCALE GENOMIC DNA]</scope>
</reference>
<dbReference type="Gene3D" id="3.10.100.10">
    <property type="entry name" value="Mannose-Binding Protein A, subunit A"/>
    <property type="match status" value="1"/>
</dbReference>
<dbReference type="CDD" id="cd00037">
    <property type="entry name" value="CLECT"/>
    <property type="match status" value="1"/>
</dbReference>
<dbReference type="SUPFAM" id="SSF56436">
    <property type="entry name" value="C-type lectin-like"/>
    <property type="match status" value="1"/>
</dbReference>
<feature type="domain" description="C-type lectin" evidence="1">
    <location>
        <begin position="15"/>
        <end position="122"/>
    </location>
</feature>
<evidence type="ECO:0000259" key="1">
    <source>
        <dbReference type="PROSITE" id="PS50041"/>
    </source>
</evidence>
<dbReference type="InterPro" id="IPR016187">
    <property type="entry name" value="CTDL_fold"/>
</dbReference>
<dbReference type="InterPro" id="IPR016186">
    <property type="entry name" value="C-type_lectin-like/link_sf"/>
</dbReference>
<sequence length="127" mass="14293">MSDIEQTCPEGWSRLGQKCFKEYHVEKSWPQALRMCARYGAHLARIETPRENKFVASLLSRPGRSSQHETWIGLASQQQADDVAFVWSDGVPASRYVGFWKESQPNYKDGSCALVSSSCEGRHPIAS</sequence>
<evidence type="ECO:0000313" key="2">
    <source>
        <dbReference type="EMBL" id="VDP41621.1"/>
    </source>
</evidence>
<protein>
    <recommendedName>
        <fullName evidence="1">C-type lectin domain-containing protein</fullName>
    </recommendedName>
</protein>
<dbReference type="InterPro" id="IPR050111">
    <property type="entry name" value="C-type_lectin/snaclec_domain"/>
</dbReference>
<gene>
    <name evidence="2" type="ORF">HPBE_LOCUS23885</name>
</gene>
<dbReference type="PROSITE" id="PS50041">
    <property type="entry name" value="C_TYPE_LECTIN_2"/>
    <property type="match status" value="1"/>
</dbReference>
<dbReference type="EMBL" id="UZAH01035591">
    <property type="protein sequence ID" value="VDP41621.1"/>
    <property type="molecule type" value="Genomic_DNA"/>
</dbReference>
<accession>A0A3P8DD13</accession>
<dbReference type="AlphaFoldDB" id="A0A3P8DD13"/>
<proteinExistence type="predicted"/>
<organism evidence="2">
    <name type="scientific">Heligmosomoides polygyrus</name>
    <name type="common">Parasitic roundworm</name>
    <dbReference type="NCBI Taxonomy" id="6339"/>
    <lineage>
        <taxon>Eukaryota</taxon>
        <taxon>Metazoa</taxon>
        <taxon>Ecdysozoa</taxon>
        <taxon>Nematoda</taxon>
        <taxon>Chromadorea</taxon>
        <taxon>Rhabditida</taxon>
        <taxon>Rhabditina</taxon>
        <taxon>Rhabditomorpha</taxon>
        <taxon>Strongyloidea</taxon>
        <taxon>Heligmosomidae</taxon>
        <taxon>Heligmosomoides</taxon>
    </lineage>
</organism>
<dbReference type="OrthoDB" id="418245at2759"/>
<dbReference type="SMART" id="SM00034">
    <property type="entry name" value="CLECT"/>
    <property type="match status" value="1"/>
</dbReference>
<dbReference type="Pfam" id="PF00059">
    <property type="entry name" value="Lectin_C"/>
    <property type="match status" value="1"/>
</dbReference>
<dbReference type="PANTHER" id="PTHR22803">
    <property type="entry name" value="MANNOSE, PHOSPHOLIPASE, LECTIN RECEPTOR RELATED"/>
    <property type="match status" value="1"/>
</dbReference>
<name>A0A3P8DD13_HELPZ</name>